<evidence type="ECO:0000256" key="2">
    <source>
        <dbReference type="ARBA" id="ARBA00022857"/>
    </source>
</evidence>
<dbReference type="InterPro" id="IPR018170">
    <property type="entry name" value="Aldo/ket_reductase_CS"/>
</dbReference>
<evidence type="ECO:0000259" key="4">
    <source>
        <dbReference type="Pfam" id="PF00248"/>
    </source>
</evidence>
<dbReference type="Gene3D" id="3.20.20.100">
    <property type="entry name" value="NADP-dependent oxidoreductase domain"/>
    <property type="match status" value="1"/>
</dbReference>
<comment type="caution">
    <text evidence="5">The sequence shown here is derived from an EMBL/GenBank/DDBJ whole genome shotgun (WGS) entry which is preliminary data.</text>
</comment>
<evidence type="ECO:0000313" key="5">
    <source>
        <dbReference type="EMBL" id="MFC7370223.1"/>
    </source>
</evidence>
<evidence type="ECO:0000313" key="6">
    <source>
        <dbReference type="Proteomes" id="UP001596549"/>
    </source>
</evidence>
<organism evidence="5 6">
    <name type="scientific">Fictibacillus iocasae</name>
    <dbReference type="NCBI Taxonomy" id="2715437"/>
    <lineage>
        <taxon>Bacteria</taxon>
        <taxon>Bacillati</taxon>
        <taxon>Bacillota</taxon>
        <taxon>Bacilli</taxon>
        <taxon>Bacillales</taxon>
        <taxon>Fictibacillaceae</taxon>
        <taxon>Fictibacillus</taxon>
    </lineage>
</organism>
<dbReference type="Proteomes" id="UP001596549">
    <property type="component" value="Unassembled WGS sequence"/>
</dbReference>
<keyword evidence="3" id="KW-0560">Oxidoreductase</keyword>
<dbReference type="InterPro" id="IPR023210">
    <property type="entry name" value="NADP_OxRdtase_dom"/>
</dbReference>
<dbReference type="PROSITE" id="PS00798">
    <property type="entry name" value="ALDOKETO_REDUCTASE_1"/>
    <property type="match status" value="1"/>
</dbReference>
<dbReference type="SUPFAM" id="SSF51430">
    <property type="entry name" value="NAD(P)-linked oxidoreductase"/>
    <property type="match status" value="1"/>
</dbReference>
<accession>A0ABW2NLX8</accession>
<dbReference type="PANTHER" id="PTHR43827">
    <property type="entry name" value="2,5-DIKETO-D-GLUCONIC ACID REDUCTASE"/>
    <property type="match status" value="1"/>
</dbReference>
<sequence length="276" mass="31540">MAMSIHDRTVLHNGVKMPWLGLGVYKAEEGEQVERAIQHALHAGYRSIDTAKLYENEHGVGKAVRESGIPREEIFVTTKLWNTDQGYESALTAFNESLEKLQLNYVDLYLIHWPVANKYKESWRALEEIYRQGKAKAIGVSNFTISQLEDLMSSANVKPMINQVEFHPYLTQKELLAYCSEQGIQLEAWRPLVKGDILQEPVLLKIAEQHSKTAAQVVLRWNLQCGVVTIPKSVNKNRIRENAEIFDFKLSPEEMQAIDGLNRNQRNGADPENFDF</sequence>
<dbReference type="InterPro" id="IPR036812">
    <property type="entry name" value="NAD(P)_OxRdtase_dom_sf"/>
</dbReference>
<proteinExistence type="inferred from homology"/>
<dbReference type="Pfam" id="PF00248">
    <property type="entry name" value="Aldo_ket_red"/>
    <property type="match status" value="1"/>
</dbReference>
<evidence type="ECO:0000256" key="3">
    <source>
        <dbReference type="ARBA" id="ARBA00023002"/>
    </source>
</evidence>
<reference evidence="6" key="1">
    <citation type="journal article" date="2019" name="Int. J. Syst. Evol. Microbiol.">
        <title>The Global Catalogue of Microorganisms (GCM) 10K type strain sequencing project: providing services to taxonomists for standard genome sequencing and annotation.</title>
        <authorList>
            <consortium name="The Broad Institute Genomics Platform"/>
            <consortium name="The Broad Institute Genome Sequencing Center for Infectious Disease"/>
            <person name="Wu L."/>
            <person name="Ma J."/>
        </authorList>
    </citation>
    <scope>NUCLEOTIDE SEQUENCE [LARGE SCALE GENOMIC DNA]</scope>
    <source>
        <strain evidence="6">NBRC 106396</strain>
    </source>
</reference>
<evidence type="ECO:0000256" key="1">
    <source>
        <dbReference type="ARBA" id="ARBA00007905"/>
    </source>
</evidence>
<name>A0ABW2NLX8_9BACL</name>
<keyword evidence="2" id="KW-0521">NADP</keyword>
<dbReference type="CDD" id="cd19157">
    <property type="entry name" value="AKR_AKR5G1-3"/>
    <property type="match status" value="1"/>
</dbReference>
<dbReference type="PROSITE" id="PS00063">
    <property type="entry name" value="ALDOKETO_REDUCTASE_3"/>
    <property type="match status" value="1"/>
</dbReference>
<dbReference type="RefSeq" id="WP_379745491.1">
    <property type="nucleotide sequence ID" value="NZ_JBHTCP010000002.1"/>
</dbReference>
<dbReference type="PANTHER" id="PTHR43827:SF3">
    <property type="entry name" value="NADP-DEPENDENT OXIDOREDUCTASE DOMAIN-CONTAINING PROTEIN"/>
    <property type="match status" value="1"/>
</dbReference>
<gene>
    <name evidence="5" type="ORF">ACFQPF_00845</name>
</gene>
<dbReference type="InterPro" id="IPR044500">
    <property type="entry name" value="AKR5G"/>
</dbReference>
<keyword evidence="6" id="KW-1185">Reference proteome</keyword>
<feature type="domain" description="NADP-dependent oxidoreductase" evidence="4">
    <location>
        <begin position="29"/>
        <end position="262"/>
    </location>
</feature>
<dbReference type="EMBL" id="JBHTCP010000002">
    <property type="protein sequence ID" value="MFC7370223.1"/>
    <property type="molecule type" value="Genomic_DNA"/>
</dbReference>
<dbReference type="PRINTS" id="PR00069">
    <property type="entry name" value="ALDKETRDTASE"/>
</dbReference>
<dbReference type="PROSITE" id="PS00062">
    <property type="entry name" value="ALDOKETO_REDUCTASE_2"/>
    <property type="match status" value="1"/>
</dbReference>
<protein>
    <submittedName>
        <fullName evidence="5">Aldo/keto reductase</fullName>
    </submittedName>
</protein>
<comment type="similarity">
    <text evidence="1">Belongs to the aldo/keto reductase family.</text>
</comment>
<dbReference type="InterPro" id="IPR020471">
    <property type="entry name" value="AKR"/>
</dbReference>
<dbReference type="PIRSF" id="PIRSF000097">
    <property type="entry name" value="AKR"/>
    <property type="match status" value="1"/>
</dbReference>